<evidence type="ECO:0000313" key="2">
    <source>
        <dbReference type="EMBL" id="OUR98764.1"/>
    </source>
</evidence>
<feature type="transmembrane region" description="Helical" evidence="1">
    <location>
        <begin position="45"/>
        <end position="67"/>
    </location>
</feature>
<dbReference type="EMBL" id="MAAO01000004">
    <property type="protein sequence ID" value="OUR98764.1"/>
    <property type="molecule type" value="Genomic_DNA"/>
</dbReference>
<comment type="caution">
    <text evidence="2">The sequence shown here is derived from an EMBL/GenBank/DDBJ whole genome shotgun (WGS) entry which is preliminary data.</text>
</comment>
<dbReference type="AlphaFoldDB" id="A0A1Y5FEY7"/>
<reference evidence="3" key="1">
    <citation type="journal article" date="2017" name="Proc. Natl. Acad. Sci. U.S.A.">
        <title>Simulation of Deepwater Horizon oil plume reveals substrate specialization within a complex community of hydrocarbon-degraders.</title>
        <authorList>
            <person name="Hu P."/>
            <person name="Dubinsky E.A."/>
            <person name="Probst A.J."/>
            <person name="Wang J."/>
            <person name="Sieber C.M.K."/>
            <person name="Tom L.M."/>
            <person name="Gardinali P."/>
            <person name="Banfield J.F."/>
            <person name="Atlas R.M."/>
            <person name="Andersen G.L."/>
        </authorList>
    </citation>
    <scope>NUCLEOTIDE SEQUENCE [LARGE SCALE GENOMIC DNA]</scope>
</reference>
<gene>
    <name evidence="2" type="ORF">A9Q84_04955</name>
</gene>
<feature type="transmembrane region" description="Helical" evidence="1">
    <location>
        <begin position="21"/>
        <end position="39"/>
    </location>
</feature>
<evidence type="ECO:0008006" key="4">
    <source>
        <dbReference type="Google" id="ProtNLM"/>
    </source>
</evidence>
<evidence type="ECO:0000256" key="1">
    <source>
        <dbReference type="SAM" id="Phobius"/>
    </source>
</evidence>
<protein>
    <recommendedName>
        <fullName evidence="4">Integral membrane protein</fullName>
    </recommendedName>
</protein>
<keyword evidence="1" id="KW-1133">Transmembrane helix</keyword>
<dbReference type="Proteomes" id="UP000196531">
    <property type="component" value="Unassembled WGS sequence"/>
</dbReference>
<evidence type="ECO:0000313" key="3">
    <source>
        <dbReference type="Proteomes" id="UP000196531"/>
    </source>
</evidence>
<keyword evidence="1" id="KW-0472">Membrane</keyword>
<accession>A0A1Y5FEY7</accession>
<proteinExistence type="predicted"/>
<sequence length="77" mass="9505">MYKEIKQIKNIIDVLLLKDEFLYLLSVFYFLLFSWPFVAIENMEYPVAIVVYLFFTWFSCIVILFYISRLRKKFKKN</sequence>
<name>A0A1Y5FEY7_9BACT</name>
<keyword evidence="1" id="KW-0812">Transmembrane</keyword>
<organism evidence="2 3">
    <name type="scientific">Halobacteriovorax marinus</name>
    <dbReference type="NCBI Taxonomy" id="97084"/>
    <lineage>
        <taxon>Bacteria</taxon>
        <taxon>Pseudomonadati</taxon>
        <taxon>Bdellovibrionota</taxon>
        <taxon>Bacteriovoracia</taxon>
        <taxon>Bacteriovoracales</taxon>
        <taxon>Halobacteriovoraceae</taxon>
        <taxon>Halobacteriovorax</taxon>
    </lineage>
</organism>